<reference evidence="2" key="1">
    <citation type="submission" date="2014-03" db="EMBL/GenBank/DDBJ databases">
        <authorList>
            <person name="Aksoy S."/>
            <person name="Warren W."/>
            <person name="Wilson R.K."/>
        </authorList>
    </citation>
    <scope>NUCLEOTIDE SEQUENCE [LARGE SCALE GENOMIC DNA]</scope>
    <source>
        <strain evidence="2">IAEA</strain>
    </source>
</reference>
<evidence type="ECO:0000313" key="1">
    <source>
        <dbReference type="EnsemblMetazoa" id="GBRI030824-PA"/>
    </source>
</evidence>
<protein>
    <submittedName>
        <fullName evidence="1">Uncharacterized protein</fullName>
    </submittedName>
</protein>
<accession>A0A1A9WSX3</accession>
<dbReference type="VEuPathDB" id="VectorBase:GBRI030824"/>
<dbReference type="Proteomes" id="UP000091820">
    <property type="component" value="Unassembled WGS sequence"/>
</dbReference>
<keyword evidence="2" id="KW-1185">Reference proteome</keyword>
<proteinExistence type="predicted"/>
<sequence length="131" mass="15072">MKRNSEELKRICRKSTHINLSVIIPPTFVPLPPNANIDVFKLQTMKKVYDFIVSEIRAQNLFPIEYVAKIYVLIMNIFAKYLFSHITIDLRKLAASKDNDYIMQAHGEQDEAVFALPSCKECTNTYRGSSV</sequence>
<reference evidence="1" key="2">
    <citation type="submission" date="2020-05" db="UniProtKB">
        <authorList>
            <consortium name="EnsemblMetazoa"/>
        </authorList>
    </citation>
    <scope>IDENTIFICATION</scope>
    <source>
        <strain evidence="1">IAEA</strain>
    </source>
</reference>
<evidence type="ECO:0000313" key="2">
    <source>
        <dbReference type="Proteomes" id="UP000091820"/>
    </source>
</evidence>
<name>A0A1A9WSX3_9MUSC</name>
<dbReference type="EnsemblMetazoa" id="GBRI030824-RA">
    <property type="protein sequence ID" value="GBRI030824-PA"/>
    <property type="gene ID" value="GBRI030824"/>
</dbReference>
<organism evidence="1 2">
    <name type="scientific">Glossina brevipalpis</name>
    <dbReference type="NCBI Taxonomy" id="37001"/>
    <lineage>
        <taxon>Eukaryota</taxon>
        <taxon>Metazoa</taxon>
        <taxon>Ecdysozoa</taxon>
        <taxon>Arthropoda</taxon>
        <taxon>Hexapoda</taxon>
        <taxon>Insecta</taxon>
        <taxon>Pterygota</taxon>
        <taxon>Neoptera</taxon>
        <taxon>Endopterygota</taxon>
        <taxon>Diptera</taxon>
        <taxon>Brachycera</taxon>
        <taxon>Muscomorpha</taxon>
        <taxon>Hippoboscoidea</taxon>
        <taxon>Glossinidae</taxon>
        <taxon>Glossina</taxon>
    </lineage>
</organism>
<dbReference type="AlphaFoldDB" id="A0A1A9WSX3"/>